<keyword evidence="3" id="KW-1185">Reference proteome</keyword>
<dbReference type="EMBL" id="JARKIF010000006">
    <property type="protein sequence ID" value="KAJ7636480.1"/>
    <property type="molecule type" value="Genomic_DNA"/>
</dbReference>
<sequence>MPRISIDSAGGPLSVEYTISTPKNVCAETIDSTLPTIIFLHPVHLSQAAFHHQFADPHLRRAFNLIAFDLRAHGHSAGGVKESWCVAEAVDDVVKFIDALHLPAVHLVGVNLGSLIALELAAVSPQHVLSMCLISPPAMDEIPAVAEGRHEIHRYWEMAYEKGGQPDEAALYDAVAGCVQLGSSNAHVSSSFVTALVHIGFTNALRNFSPPNLRPCELTTVRIFTDRKHPTLRGISCPVLLLYCSEDVVYPLSQTEALQCALLDVGVKDVRLQVLQGAGYFWGRSHQSEEVNPLIHDLVVQSSSSSAAPESPDASPVVSPFYETFVEAGWRVDEDEDEDTDQY</sequence>
<evidence type="ECO:0000259" key="1">
    <source>
        <dbReference type="Pfam" id="PF00561"/>
    </source>
</evidence>
<protein>
    <submittedName>
        <fullName evidence="2">Alpha/Beta hydrolase protein</fullName>
    </submittedName>
</protein>
<dbReference type="Gene3D" id="3.40.50.1820">
    <property type="entry name" value="alpha/beta hydrolase"/>
    <property type="match status" value="1"/>
</dbReference>
<gene>
    <name evidence="2" type="ORF">FB45DRAFT_742170</name>
</gene>
<dbReference type="GO" id="GO:0046464">
    <property type="term" value="P:acylglycerol catabolic process"/>
    <property type="evidence" value="ECO:0007669"/>
    <property type="project" value="TreeGrafter"/>
</dbReference>
<dbReference type="SUPFAM" id="SSF53474">
    <property type="entry name" value="alpha/beta-Hydrolases"/>
    <property type="match status" value="1"/>
</dbReference>
<keyword evidence="2" id="KW-0378">Hydrolase</keyword>
<dbReference type="InterPro" id="IPR029058">
    <property type="entry name" value="AB_hydrolase_fold"/>
</dbReference>
<comment type="caution">
    <text evidence="2">The sequence shown here is derived from an EMBL/GenBank/DDBJ whole genome shotgun (WGS) entry which is preliminary data.</text>
</comment>
<dbReference type="GO" id="GO:0047372">
    <property type="term" value="F:monoacylglycerol lipase activity"/>
    <property type="evidence" value="ECO:0007669"/>
    <property type="project" value="TreeGrafter"/>
</dbReference>
<organism evidence="2 3">
    <name type="scientific">Roridomyces roridus</name>
    <dbReference type="NCBI Taxonomy" id="1738132"/>
    <lineage>
        <taxon>Eukaryota</taxon>
        <taxon>Fungi</taxon>
        <taxon>Dikarya</taxon>
        <taxon>Basidiomycota</taxon>
        <taxon>Agaricomycotina</taxon>
        <taxon>Agaricomycetes</taxon>
        <taxon>Agaricomycetidae</taxon>
        <taxon>Agaricales</taxon>
        <taxon>Marasmiineae</taxon>
        <taxon>Mycenaceae</taxon>
        <taxon>Roridomyces</taxon>
    </lineage>
</organism>
<dbReference type="AlphaFoldDB" id="A0AAD7FPY5"/>
<evidence type="ECO:0000313" key="3">
    <source>
        <dbReference type="Proteomes" id="UP001221142"/>
    </source>
</evidence>
<dbReference type="Proteomes" id="UP001221142">
    <property type="component" value="Unassembled WGS sequence"/>
</dbReference>
<name>A0AAD7FPY5_9AGAR</name>
<dbReference type="InterPro" id="IPR000073">
    <property type="entry name" value="AB_hydrolase_1"/>
</dbReference>
<evidence type="ECO:0000313" key="2">
    <source>
        <dbReference type="EMBL" id="KAJ7636480.1"/>
    </source>
</evidence>
<dbReference type="GO" id="GO:0016020">
    <property type="term" value="C:membrane"/>
    <property type="evidence" value="ECO:0007669"/>
    <property type="project" value="TreeGrafter"/>
</dbReference>
<feature type="domain" description="AB hydrolase-1" evidence="1">
    <location>
        <begin position="36"/>
        <end position="180"/>
    </location>
</feature>
<dbReference type="Pfam" id="PF00561">
    <property type="entry name" value="Abhydrolase_1"/>
    <property type="match status" value="1"/>
</dbReference>
<dbReference type="PANTHER" id="PTHR43798:SF5">
    <property type="entry name" value="MONOACYLGLYCEROL LIPASE ABHD6"/>
    <property type="match status" value="1"/>
</dbReference>
<accession>A0AAD7FPY5</accession>
<dbReference type="InterPro" id="IPR050266">
    <property type="entry name" value="AB_hydrolase_sf"/>
</dbReference>
<dbReference type="PANTHER" id="PTHR43798">
    <property type="entry name" value="MONOACYLGLYCEROL LIPASE"/>
    <property type="match status" value="1"/>
</dbReference>
<proteinExistence type="predicted"/>
<reference evidence="2" key="1">
    <citation type="submission" date="2023-03" db="EMBL/GenBank/DDBJ databases">
        <title>Massive genome expansion in bonnet fungi (Mycena s.s.) driven by repeated elements and novel gene families across ecological guilds.</title>
        <authorList>
            <consortium name="Lawrence Berkeley National Laboratory"/>
            <person name="Harder C.B."/>
            <person name="Miyauchi S."/>
            <person name="Viragh M."/>
            <person name="Kuo A."/>
            <person name="Thoen E."/>
            <person name="Andreopoulos B."/>
            <person name="Lu D."/>
            <person name="Skrede I."/>
            <person name="Drula E."/>
            <person name="Henrissat B."/>
            <person name="Morin E."/>
            <person name="Kohler A."/>
            <person name="Barry K."/>
            <person name="LaButti K."/>
            <person name="Morin E."/>
            <person name="Salamov A."/>
            <person name="Lipzen A."/>
            <person name="Mereny Z."/>
            <person name="Hegedus B."/>
            <person name="Baldrian P."/>
            <person name="Stursova M."/>
            <person name="Weitz H."/>
            <person name="Taylor A."/>
            <person name="Grigoriev I.V."/>
            <person name="Nagy L.G."/>
            <person name="Martin F."/>
            <person name="Kauserud H."/>
        </authorList>
    </citation>
    <scope>NUCLEOTIDE SEQUENCE</scope>
    <source>
        <strain evidence="2">9284</strain>
    </source>
</reference>